<dbReference type="Gene3D" id="1.10.8.10">
    <property type="entry name" value="DNA helicase RuvA subunit, C-terminal domain"/>
    <property type="match status" value="1"/>
</dbReference>
<dbReference type="InterPro" id="IPR040758">
    <property type="entry name" value="PrmC_N"/>
</dbReference>
<sequence length="275" mass="29012">MNRQQLLASGISHLVAAGIDGAAQDARRLLAAAIGCPSDRLSLHLAEPTTEAEEERFTTFITARAAHQPVAQIIGKRMFWGRAFIVTPDVLDPRPETETLVAHALQEPARRILDLGSGTGCIALSLLAEWPTATAVLADVSTAALAVAQRNADALEVSGRCECVASDWYTAIEGQFDLIVSNPPYISAAEMRTLSADVVDWEPHVALTPGGDGLDAYRAIAGGVTSHIAPGGRLMLEIGPSQANAVSDLVAATRPADLSVLQDLDGRDRVVCAVY</sequence>
<dbReference type="Proteomes" id="UP000464495">
    <property type="component" value="Chromosome"/>
</dbReference>
<comment type="similarity">
    <text evidence="5">Belongs to the protein N5-glutamine methyltransferase family. PrmC subfamily.</text>
</comment>
<evidence type="ECO:0000256" key="2">
    <source>
        <dbReference type="ARBA" id="ARBA00022679"/>
    </source>
</evidence>
<dbReference type="NCBIfam" id="TIGR03534">
    <property type="entry name" value="RF_mod_PrmC"/>
    <property type="match status" value="1"/>
</dbReference>
<dbReference type="Gene3D" id="3.40.50.150">
    <property type="entry name" value="Vaccinia Virus protein VP39"/>
    <property type="match status" value="1"/>
</dbReference>
<dbReference type="GO" id="GO:0102559">
    <property type="term" value="F:peptide chain release factor N(5)-glutamine methyltransferase activity"/>
    <property type="evidence" value="ECO:0007669"/>
    <property type="project" value="UniProtKB-EC"/>
</dbReference>
<evidence type="ECO:0000313" key="9">
    <source>
        <dbReference type="Proteomes" id="UP000464495"/>
    </source>
</evidence>
<feature type="binding site" evidence="5">
    <location>
        <begin position="182"/>
        <end position="185"/>
    </location>
    <ligand>
        <name>substrate</name>
    </ligand>
</feature>
<dbReference type="InterPro" id="IPR019874">
    <property type="entry name" value="RF_methyltr_PrmC"/>
</dbReference>
<feature type="domain" description="Release factor glutamine methyltransferase N-terminal" evidence="7">
    <location>
        <begin position="5"/>
        <end position="75"/>
    </location>
</feature>
<dbReference type="NCBIfam" id="TIGR00536">
    <property type="entry name" value="hemK_fam"/>
    <property type="match status" value="1"/>
</dbReference>
<dbReference type="InterPro" id="IPR029063">
    <property type="entry name" value="SAM-dependent_MTases_sf"/>
</dbReference>
<dbReference type="Pfam" id="PF05175">
    <property type="entry name" value="MTS"/>
    <property type="match status" value="1"/>
</dbReference>
<dbReference type="EC" id="2.1.1.297" evidence="5"/>
<dbReference type="GO" id="GO:0032259">
    <property type="term" value="P:methylation"/>
    <property type="evidence" value="ECO:0007669"/>
    <property type="project" value="UniProtKB-KW"/>
</dbReference>
<keyword evidence="3 5" id="KW-0949">S-adenosyl-L-methionine</keyword>
<feature type="domain" description="Methyltransferase small" evidence="6">
    <location>
        <begin position="97"/>
        <end position="193"/>
    </location>
</feature>
<dbReference type="PANTHER" id="PTHR18895">
    <property type="entry name" value="HEMK METHYLTRANSFERASE"/>
    <property type="match status" value="1"/>
</dbReference>
<evidence type="ECO:0000256" key="1">
    <source>
        <dbReference type="ARBA" id="ARBA00022603"/>
    </source>
</evidence>
<proteinExistence type="inferred from homology"/>
<dbReference type="PROSITE" id="PS00092">
    <property type="entry name" value="N6_MTASE"/>
    <property type="match status" value="1"/>
</dbReference>
<dbReference type="SUPFAM" id="SSF53335">
    <property type="entry name" value="S-adenosyl-L-methionine-dependent methyltransferases"/>
    <property type="match status" value="1"/>
</dbReference>
<name>A0A6P1SZX3_9RHOB</name>
<dbReference type="GO" id="GO:0003676">
    <property type="term" value="F:nucleic acid binding"/>
    <property type="evidence" value="ECO:0007669"/>
    <property type="project" value="InterPro"/>
</dbReference>
<reference evidence="8 9" key="1">
    <citation type="submission" date="2019-12" db="EMBL/GenBank/DDBJ databases">
        <title>Complete genome sequence of Algicella marina strain 9Alg 56(T) isolated from the red alga Tichocarpus crinitus.</title>
        <authorList>
            <person name="Kim S.-G."/>
            <person name="Nedashkovskaya O.I."/>
        </authorList>
    </citation>
    <scope>NUCLEOTIDE SEQUENCE [LARGE SCALE GENOMIC DNA]</scope>
    <source>
        <strain evidence="8 9">9Alg 56</strain>
    </source>
</reference>
<comment type="function">
    <text evidence="5">Methylates the class 1 translation termination release factors RF1/PrfA and RF2/PrfB on the glutamine residue of the universally conserved GGQ motif.</text>
</comment>
<dbReference type="CDD" id="cd02440">
    <property type="entry name" value="AdoMet_MTases"/>
    <property type="match status" value="1"/>
</dbReference>
<evidence type="ECO:0000256" key="5">
    <source>
        <dbReference type="HAMAP-Rule" id="MF_02126"/>
    </source>
</evidence>
<evidence type="ECO:0000256" key="4">
    <source>
        <dbReference type="ARBA" id="ARBA00048391"/>
    </source>
</evidence>
<keyword evidence="1 5" id="KW-0489">Methyltransferase</keyword>
<evidence type="ECO:0000256" key="3">
    <source>
        <dbReference type="ARBA" id="ARBA00022691"/>
    </source>
</evidence>
<evidence type="ECO:0000313" key="8">
    <source>
        <dbReference type="EMBL" id="QHQ34923.1"/>
    </source>
</evidence>
<dbReference type="InterPro" id="IPR002052">
    <property type="entry name" value="DNA_methylase_N6_adenine_CS"/>
</dbReference>
<dbReference type="KEGG" id="amaq:GO499_06765"/>
<dbReference type="InterPro" id="IPR007848">
    <property type="entry name" value="Small_mtfrase_dom"/>
</dbReference>
<dbReference type="Pfam" id="PF17827">
    <property type="entry name" value="PrmC_N"/>
    <property type="match status" value="1"/>
</dbReference>
<gene>
    <name evidence="5 8" type="primary">prmC</name>
    <name evidence="8" type="ORF">GO499_06765</name>
</gene>
<dbReference type="InterPro" id="IPR050320">
    <property type="entry name" value="N5-glutamine_MTase"/>
</dbReference>
<dbReference type="PANTHER" id="PTHR18895:SF74">
    <property type="entry name" value="MTRF1L RELEASE FACTOR GLUTAMINE METHYLTRANSFERASE"/>
    <property type="match status" value="1"/>
</dbReference>
<protein>
    <recommendedName>
        <fullName evidence="5">Release factor glutamine methyltransferase</fullName>
        <shortName evidence="5">RF MTase</shortName>
        <ecNumber evidence="5">2.1.1.297</ecNumber>
    </recommendedName>
    <alternativeName>
        <fullName evidence="5">N5-glutamine methyltransferase PrmC</fullName>
    </alternativeName>
    <alternativeName>
        <fullName evidence="5">Protein-(glutamine-N5) MTase PrmC</fullName>
    </alternativeName>
    <alternativeName>
        <fullName evidence="5">Protein-glutamine N-methyltransferase PrmC</fullName>
    </alternativeName>
</protein>
<evidence type="ECO:0000259" key="6">
    <source>
        <dbReference type="Pfam" id="PF05175"/>
    </source>
</evidence>
<evidence type="ECO:0000259" key="7">
    <source>
        <dbReference type="Pfam" id="PF17827"/>
    </source>
</evidence>
<feature type="binding site" evidence="5">
    <location>
        <position position="182"/>
    </location>
    <ligand>
        <name>S-adenosyl-L-methionine</name>
        <dbReference type="ChEBI" id="CHEBI:59789"/>
    </ligand>
</feature>
<dbReference type="RefSeq" id="WP_161861489.1">
    <property type="nucleotide sequence ID" value="NZ_CP046620.1"/>
</dbReference>
<dbReference type="AlphaFoldDB" id="A0A6P1SZX3"/>
<dbReference type="HAMAP" id="MF_02126">
    <property type="entry name" value="RF_methyltr_PrmC"/>
    <property type="match status" value="1"/>
</dbReference>
<dbReference type="InterPro" id="IPR004556">
    <property type="entry name" value="HemK-like"/>
</dbReference>
<feature type="binding site" evidence="5">
    <location>
        <begin position="116"/>
        <end position="120"/>
    </location>
    <ligand>
        <name>S-adenosyl-L-methionine</name>
        <dbReference type="ChEBI" id="CHEBI:59789"/>
    </ligand>
</feature>
<keyword evidence="9" id="KW-1185">Reference proteome</keyword>
<dbReference type="EMBL" id="CP046620">
    <property type="protein sequence ID" value="QHQ34923.1"/>
    <property type="molecule type" value="Genomic_DNA"/>
</dbReference>
<organism evidence="8 9">
    <name type="scientific">Algicella marina</name>
    <dbReference type="NCBI Taxonomy" id="2683284"/>
    <lineage>
        <taxon>Bacteria</taxon>
        <taxon>Pseudomonadati</taxon>
        <taxon>Pseudomonadota</taxon>
        <taxon>Alphaproteobacteria</taxon>
        <taxon>Rhodobacterales</taxon>
        <taxon>Paracoccaceae</taxon>
        <taxon>Algicella</taxon>
    </lineage>
</organism>
<feature type="binding site" evidence="5">
    <location>
        <position position="168"/>
    </location>
    <ligand>
        <name>S-adenosyl-L-methionine</name>
        <dbReference type="ChEBI" id="CHEBI:59789"/>
    </ligand>
</feature>
<feature type="binding site" evidence="5">
    <location>
        <position position="139"/>
    </location>
    <ligand>
        <name>S-adenosyl-L-methionine</name>
        <dbReference type="ChEBI" id="CHEBI:59789"/>
    </ligand>
</feature>
<accession>A0A6P1SZX3</accession>
<keyword evidence="2 5" id="KW-0808">Transferase</keyword>
<comment type="catalytic activity">
    <reaction evidence="4 5">
        <text>L-glutaminyl-[peptide chain release factor] + S-adenosyl-L-methionine = N(5)-methyl-L-glutaminyl-[peptide chain release factor] + S-adenosyl-L-homocysteine + H(+)</text>
        <dbReference type="Rhea" id="RHEA:42896"/>
        <dbReference type="Rhea" id="RHEA-COMP:10271"/>
        <dbReference type="Rhea" id="RHEA-COMP:10272"/>
        <dbReference type="ChEBI" id="CHEBI:15378"/>
        <dbReference type="ChEBI" id="CHEBI:30011"/>
        <dbReference type="ChEBI" id="CHEBI:57856"/>
        <dbReference type="ChEBI" id="CHEBI:59789"/>
        <dbReference type="ChEBI" id="CHEBI:61891"/>
        <dbReference type="EC" id="2.1.1.297"/>
    </reaction>
</comment>